<dbReference type="GO" id="GO:0016787">
    <property type="term" value="F:hydrolase activity"/>
    <property type="evidence" value="ECO:0007669"/>
    <property type="project" value="UniProtKB-KW"/>
</dbReference>
<sequence>MEEFEERVQKDEEEFEVAEVKINLQTGGFIAGRFWGDKSVQPFVCIHGWQDNAGTFDRLIPLLPKQYSYLAIDLPGHGKSSWLPNGVAYHNFDFISVLILLMKEYKWDKISIIGHSLGGYIAFFFAAIFPNKVDKIISIDALKPSVYTSNRLVYALQQTIENFPIADQRNVDGDVIEYTYDEMIEKIYNAFLNSVSKEAAPYVLRRGALPSKKQPGKYYFSRDGRLRYNFGFYLGHSMYIELATQIKLPYLILKAAKFPITEDHEYFNETLSAMKTNPNFEYHEIDTFSHHLHLTEPEKIVGIIEDFMEKYKKVESHL</sequence>
<evidence type="ECO:0000313" key="6">
    <source>
        <dbReference type="Proteomes" id="UP001153620"/>
    </source>
</evidence>
<comment type="similarity">
    <text evidence="1">Belongs to the AB hydrolase superfamily.</text>
</comment>
<evidence type="ECO:0000313" key="5">
    <source>
        <dbReference type="EMBL" id="CAG9808651.1"/>
    </source>
</evidence>
<evidence type="ECO:0000256" key="3">
    <source>
        <dbReference type="SAM" id="Phobius"/>
    </source>
</evidence>
<dbReference type="SUPFAM" id="SSF53474">
    <property type="entry name" value="alpha/beta-Hydrolases"/>
    <property type="match status" value="1"/>
</dbReference>
<reference evidence="5" key="2">
    <citation type="submission" date="2022-10" db="EMBL/GenBank/DDBJ databases">
        <authorList>
            <consortium name="ENA_rothamsted_submissions"/>
            <consortium name="culmorum"/>
            <person name="King R."/>
        </authorList>
    </citation>
    <scope>NUCLEOTIDE SEQUENCE</scope>
</reference>
<dbReference type="Pfam" id="PF00561">
    <property type="entry name" value="Abhydrolase_1"/>
    <property type="match status" value="1"/>
</dbReference>
<name>A0A9N9S233_9DIPT</name>
<dbReference type="InterPro" id="IPR000073">
    <property type="entry name" value="AB_hydrolase_1"/>
</dbReference>
<dbReference type="GO" id="GO:0016020">
    <property type="term" value="C:membrane"/>
    <property type="evidence" value="ECO:0007669"/>
    <property type="project" value="TreeGrafter"/>
</dbReference>
<accession>A0A9N9S233</accession>
<dbReference type="PANTHER" id="PTHR43798:SF14">
    <property type="entry name" value="SERINE HYDROLASE-LIKE PROTEIN DDB_G0286239"/>
    <property type="match status" value="1"/>
</dbReference>
<dbReference type="EMBL" id="OU895879">
    <property type="protein sequence ID" value="CAG9808651.1"/>
    <property type="molecule type" value="Genomic_DNA"/>
</dbReference>
<keyword evidence="3" id="KW-0472">Membrane</keyword>
<evidence type="ECO:0000259" key="4">
    <source>
        <dbReference type="Pfam" id="PF00561"/>
    </source>
</evidence>
<keyword evidence="3" id="KW-1133">Transmembrane helix</keyword>
<organism evidence="5 6">
    <name type="scientific">Chironomus riparius</name>
    <dbReference type="NCBI Taxonomy" id="315576"/>
    <lineage>
        <taxon>Eukaryota</taxon>
        <taxon>Metazoa</taxon>
        <taxon>Ecdysozoa</taxon>
        <taxon>Arthropoda</taxon>
        <taxon>Hexapoda</taxon>
        <taxon>Insecta</taxon>
        <taxon>Pterygota</taxon>
        <taxon>Neoptera</taxon>
        <taxon>Endopterygota</taxon>
        <taxon>Diptera</taxon>
        <taxon>Nematocera</taxon>
        <taxon>Chironomoidea</taxon>
        <taxon>Chironomidae</taxon>
        <taxon>Chironominae</taxon>
        <taxon>Chironomus</taxon>
    </lineage>
</organism>
<keyword evidence="2" id="KW-0378">Hydrolase</keyword>
<gene>
    <name evidence="5" type="ORF">CHIRRI_LOCUS11489</name>
</gene>
<dbReference type="Proteomes" id="UP001153620">
    <property type="component" value="Chromosome 3"/>
</dbReference>
<dbReference type="OrthoDB" id="190201at2759"/>
<dbReference type="InterPro" id="IPR029058">
    <property type="entry name" value="AB_hydrolase_fold"/>
</dbReference>
<evidence type="ECO:0000256" key="1">
    <source>
        <dbReference type="ARBA" id="ARBA00008645"/>
    </source>
</evidence>
<protein>
    <recommendedName>
        <fullName evidence="4">AB hydrolase-1 domain-containing protein</fullName>
    </recommendedName>
</protein>
<proteinExistence type="inferred from homology"/>
<keyword evidence="6" id="KW-1185">Reference proteome</keyword>
<evidence type="ECO:0000256" key="2">
    <source>
        <dbReference type="ARBA" id="ARBA00022801"/>
    </source>
</evidence>
<dbReference type="PANTHER" id="PTHR43798">
    <property type="entry name" value="MONOACYLGLYCEROL LIPASE"/>
    <property type="match status" value="1"/>
</dbReference>
<reference evidence="5" key="1">
    <citation type="submission" date="2022-01" db="EMBL/GenBank/DDBJ databases">
        <authorList>
            <person name="King R."/>
        </authorList>
    </citation>
    <scope>NUCLEOTIDE SEQUENCE</scope>
</reference>
<keyword evidence="3" id="KW-0812">Transmembrane</keyword>
<dbReference type="InterPro" id="IPR050266">
    <property type="entry name" value="AB_hydrolase_sf"/>
</dbReference>
<dbReference type="AlphaFoldDB" id="A0A9N9S233"/>
<dbReference type="PRINTS" id="PR00111">
    <property type="entry name" value="ABHYDROLASE"/>
</dbReference>
<dbReference type="Gene3D" id="3.40.50.1820">
    <property type="entry name" value="alpha/beta hydrolase"/>
    <property type="match status" value="1"/>
</dbReference>
<feature type="transmembrane region" description="Helical" evidence="3">
    <location>
        <begin position="110"/>
        <end position="129"/>
    </location>
</feature>
<feature type="domain" description="AB hydrolase-1" evidence="4">
    <location>
        <begin position="42"/>
        <end position="174"/>
    </location>
</feature>